<dbReference type="SUPFAM" id="SSF69255">
    <property type="entry name" value="gp5 N-terminal domain-like"/>
    <property type="match status" value="1"/>
</dbReference>
<dbReference type="RefSeq" id="WP_211845709.1">
    <property type="nucleotide sequence ID" value="NZ_JAAEDL010000005.1"/>
</dbReference>
<dbReference type="InterPro" id="IPR006531">
    <property type="entry name" value="Gp5/Vgr_OB"/>
</dbReference>
<comment type="caution">
    <text evidence="2">The sequence shown here is derived from an EMBL/GenBank/DDBJ whole genome shotgun (WGS) entry which is preliminary data.</text>
</comment>
<dbReference type="EMBL" id="JAAEDL010000005">
    <property type="protein sequence ID" value="MBR0680172.1"/>
    <property type="molecule type" value="Genomic_DNA"/>
</dbReference>
<reference evidence="2" key="1">
    <citation type="submission" date="2020-01" db="EMBL/GenBank/DDBJ databases">
        <authorList>
            <person name="Rat A."/>
        </authorList>
    </citation>
    <scope>NUCLEOTIDE SEQUENCE</scope>
    <source>
        <strain evidence="2">LMG 31228</strain>
    </source>
</reference>
<evidence type="ECO:0000259" key="1">
    <source>
        <dbReference type="Pfam" id="PF04717"/>
    </source>
</evidence>
<gene>
    <name evidence="2" type="ORF">GXW74_06715</name>
</gene>
<protein>
    <recommendedName>
        <fullName evidence="1">Gp5/Type VI secretion system Vgr protein OB-fold domain-containing protein</fullName>
    </recommendedName>
</protein>
<dbReference type="Proteomes" id="UP001138709">
    <property type="component" value="Unassembled WGS sequence"/>
</dbReference>
<dbReference type="InterPro" id="IPR037026">
    <property type="entry name" value="Vgr_OB-fold_dom_sf"/>
</dbReference>
<dbReference type="Gene3D" id="2.40.50.230">
    <property type="entry name" value="Gp5 N-terminal domain"/>
    <property type="match status" value="1"/>
</dbReference>
<accession>A0A9X9X8Y6</accession>
<name>A0A9X9X8Y6_9PROT</name>
<organism evidence="2 3">
    <name type="scientific">Neoroseomonas eburnea</name>
    <dbReference type="NCBI Taxonomy" id="1346889"/>
    <lineage>
        <taxon>Bacteria</taxon>
        <taxon>Pseudomonadati</taxon>
        <taxon>Pseudomonadota</taxon>
        <taxon>Alphaproteobacteria</taxon>
        <taxon>Acetobacterales</taxon>
        <taxon>Acetobacteraceae</taxon>
        <taxon>Neoroseomonas</taxon>
    </lineage>
</organism>
<feature type="domain" description="Gp5/Type VI secretion system Vgr protein OB-fold" evidence="1">
    <location>
        <begin position="25"/>
        <end position="99"/>
    </location>
</feature>
<dbReference type="Pfam" id="PF04717">
    <property type="entry name" value="Phage_base_V"/>
    <property type="match status" value="1"/>
</dbReference>
<keyword evidence="3" id="KW-1185">Reference proteome</keyword>
<evidence type="ECO:0000313" key="3">
    <source>
        <dbReference type="Proteomes" id="UP001138709"/>
    </source>
</evidence>
<sequence>MPVTLDELGLDTGPVSGSDRFYGKYRGQVANVTDPLQQGRMQVMVPEVLGEMMSGWAVPCAPYVGPLSGFFSIPPVGASVWVEFEAGDPSRPIWTGGWWPAGTIPVSPAAGPAQPTTRIWRTETGLTVQMDDLAQTITISDGLKLHMVELSVPTATVTVKGAARVVSEAPIVQHGSGNAPHPHVKGDLLLAYLGQLVGMLQLHIHPGEMAGGVLPVTPAPPQPVFPIPPASMLSTKVFLE</sequence>
<evidence type="ECO:0000313" key="2">
    <source>
        <dbReference type="EMBL" id="MBR0680172.1"/>
    </source>
</evidence>
<dbReference type="AlphaFoldDB" id="A0A9X9X8Y6"/>
<reference evidence="2" key="2">
    <citation type="journal article" date="2021" name="Syst. Appl. Microbiol.">
        <title>Roseomonas hellenica sp. nov., isolated from roots of wild-growing Alkanna tinctoria.</title>
        <authorList>
            <person name="Rat A."/>
            <person name="Naranjo H.D."/>
            <person name="Lebbe L."/>
            <person name="Cnockaert M."/>
            <person name="Krigas N."/>
            <person name="Grigoriadou K."/>
            <person name="Maloupa E."/>
            <person name="Willems A."/>
        </authorList>
    </citation>
    <scope>NUCLEOTIDE SEQUENCE</scope>
    <source>
        <strain evidence="2">LMG 31228</strain>
    </source>
</reference>
<proteinExistence type="predicted"/>